<dbReference type="GO" id="GO:0003676">
    <property type="term" value="F:nucleic acid binding"/>
    <property type="evidence" value="ECO:0007669"/>
    <property type="project" value="InterPro"/>
</dbReference>
<dbReference type="InterPro" id="IPR036397">
    <property type="entry name" value="RNaseH_sf"/>
</dbReference>
<accession>A0AA40BEV3</accession>
<evidence type="ECO:0000313" key="1">
    <source>
        <dbReference type="EMBL" id="KAK0732638.1"/>
    </source>
</evidence>
<organism evidence="1 2">
    <name type="scientific">Apiosordaria backusii</name>
    <dbReference type="NCBI Taxonomy" id="314023"/>
    <lineage>
        <taxon>Eukaryota</taxon>
        <taxon>Fungi</taxon>
        <taxon>Dikarya</taxon>
        <taxon>Ascomycota</taxon>
        <taxon>Pezizomycotina</taxon>
        <taxon>Sordariomycetes</taxon>
        <taxon>Sordariomycetidae</taxon>
        <taxon>Sordariales</taxon>
        <taxon>Lasiosphaeriaceae</taxon>
        <taxon>Apiosordaria</taxon>
    </lineage>
</organism>
<dbReference type="Proteomes" id="UP001172159">
    <property type="component" value="Unassembled WGS sequence"/>
</dbReference>
<protein>
    <recommendedName>
        <fullName evidence="3">3'-5' exonuclease domain-containing protein</fullName>
    </recommendedName>
</protein>
<dbReference type="Gene3D" id="3.30.420.10">
    <property type="entry name" value="Ribonuclease H-like superfamily/Ribonuclease H"/>
    <property type="match status" value="1"/>
</dbReference>
<dbReference type="EMBL" id="JAUKTV010000008">
    <property type="protein sequence ID" value="KAK0732638.1"/>
    <property type="molecule type" value="Genomic_DNA"/>
</dbReference>
<reference evidence="1" key="1">
    <citation type="submission" date="2023-06" db="EMBL/GenBank/DDBJ databases">
        <title>Genome-scale phylogeny and comparative genomics of the fungal order Sordariales.</title>
        <authorList>
            <consortium name="Lawrence Berkeley National Laboratory"/>
            <person name="Hensen N."/>
            <person name="Bonometti L."/>
            <person name="Westerberg I."/>
            <person name="Brannstrom I.O."/>
            <person name="Guillou S."/>
            <person name="Cros-Aarteil S."/>
            <person name="Calhoun S."/>
            <person name="Haridas S."/>
            <person name="Kuo A."/>
            <person name="Mondo S."/>
            <person name="Pangilinan J."/>
            <person name="Riley R."/>
            <person name="Labutti K."/>
            <person name="Andreopoulos B."/>
            <person name="Lipzen A."/>
            <person name="Chen C."/>
            <person name="Yanf M."/>
            <person name="Daum C."/>
            <person name="Ng V."/>
            <person name="Clum A."/>
            <person name="Steindorff A."/>
            <person name="Ohm R."/>
            <person name="Martin F."/>
            <person name="Silar P."/>
            <person name="Natvig D."/>
            <person name="Lalanne C."/>
            <person name="Gautier V."/>
            <person name="Ament-Velasquez S.L."/>
            <person name="Kruys A."/>
            <person name="Hutchinson M.I."/>
            <person name="Powell A.J."/>
            <person name="Barry K."/>
            <person name="Miller A.N."/>
            <person name="Grigoriev I.V."/>
            <person name="Debuchy R."/>
            <person name="Gladieux P."/>
            <person name="Thoren M.H."/>
            <person name="Johannesson H."/>
        </authorList>
    </citation>
    <scope>NUCLEOTIDE SEQUENCE</scope>
    <source>
        <strain evidence="1">CBS 540.89</strain>
    </source>
</reference>
<keyword evidence="2" id="KW-1185">Reference proteome</keyword>
<gene>
    <name evidence="1" type="ORF">B0T21DRAFT_384863</name>
</gene>
<name>A0AA40BEV3_9PEZI</name>
<evidence type="ECO:0000313" key="2">
    <source>
        <dbReference type="Proteomes" id="UP001172159"/>
    </source>
</evidence>
<dbReference type="SUPFAM" id="SSF53098">
    <property type="entry name" value="Ribonuclease H-like"/>
    <property type="match status" value="1"/>
</dbReference>
<comment type="caution">
    <text evidence="1">The sequence shown here is derived from an EMBL/GenBank/DDBJ whole genome shotgun (WGS) entry which is preliminary data.</text>
</comment>
<dbReference type="AlphaFoldDB" id="A0AA40BEV3"/>
<dbReference type="PANTHER" id="PTHR43040">
    <property type="entry name" value="RIBONUCLEASE D"/>
    <property type="match status" value="1"/>
</dbReference>
<proteinExistence type="predicted"/>
<sequence length="279" mass="30473">MASPPTSSTPVPKVSLIASIPALGNFLATIGPPSSLYLDLEGTNLGRHGTLDLITVLVPPDQQVRIIDVKNLGTQAFTTPSKENGSITLKSILENPSIRKYLWDVRNDADALKWLHKIAISGVIDLQLLENLTRSGDSFCVTGLEKAIENDLQLSHQEKTDWAKTKGDVRKRMSSGASGIFSARPLSTTIRPAYTAEWLTHLEKASARRVKKACSRVGYKGNTLGPWGANPAYFFKTGTHLSPRADLTAFRGTGRQLTHRGLGSTLISKLVSLMRRIMR</sequence>
<dbReference type="InterPro" id="IPR012337">
    <property type="entry name" value="RNaseH-like_sf"/>
</dbReference>
<dbReference type="PANTHER" id="PTHR43040:SF1">
    <property type="entry name" value="RIBONUCLEASE D"/>
    <property type="match status" value="1"/>
</dbReference>
<evidence type="ECO:0008006" key="3">
    <source>
        <dbReference type="Google" id="ProtNLM"/>
    </source>
</evidence>